<evidence type="ECO:0000256" key="5">
    <source>
        <dbReference type="PROSITE-ProRule" id="PRU01240"/>
    </source>
</evidence>
<dbReference type="InterPro" id="IPR008357">
    <property type="entry name" value="Lanit_process"/>
</dbReference>
<gene>
    <name evidence="8" type="ORF">DNH61_16355</name>
</gene>
<dbReference type="InterPro" id="IPR050131">
    <property type="entry name" value="Peptidase_S8_subtilisin-like"/>
</dbReference>
<evidence type="ECO:0000313" key="8">
    <source>
        <dbReference type="EMBL" id="PZD94801.1"/>
    </source>
</evidence>
<dbReference type="InterPro" id="IPR036852">
    <property type="entry name" value="Peptidase_S8/S53_dom_sf"/>
</dbReference>
<dbReference type="InterPro" id="IPR000209">
    <property type="entry name" value="Peptidase_S8/S53_dom"/>
</dbReference>
<dbReference type="GO" id="GO:0004252">
    <property type="term" value="F:serine-type endopeptidase activity"/>
    <property type="evidence" value="ECO:0007669"/>
    <property type="project" value="UniProtKB-UniRule"/>
</dbReference>
<dbReference type="InterPro" id="IPR022398">
    <property type="entry name" value="Peptidase_S8_His-AS"/>
</dbReference>
<evidence type="ECO:0000256" key="3">
    <source>
        <dbReference type="ARBA" id="ARBA00022801"/>
    </source>
</evidence>
<proteinExistence type="inferred from homology"/>
<evidence type="ECO:0000256" key="1">
    <source>
        <dbReference type="ARBA" id="ARBA00011073"/>
    </source>
</evidence>
<protein>
    <recommendedName>
        <fullName evidence="7">Peptidase S8/S53 domain-containing protein</fullName>
    </recommendedName>
</protein>
<keyword evidence="3 5" id="KW-0378">Hydrolase</keyword>
<dbReference type="SUPFAM" id="SSF52743">
    <property type="entry name" value="Subtilisin-like"/>
    <property type="match status" value="1"/>
</dbReference>
<sequence length="466" mass="49739">MNIEGIKQGHSFMKRGPLSMKKWVIYALSAVALFHLSLPPSLSAMQHPVMEYMVVFEQEEGLPADYRAAVHNAGGVIEKEYPRLGAVKASSMSPGFLPAIQAHPSVASAGIPGIIRPEQLEYIEMDSPPAAEAAGGHDLYETYQWDIKQVTGDGASWKMQGGTGHSVDGRPVVIAVVDTGIDYTHPDLSGSYLYGKSFVDNEPSPRDFSGHGTMVAGMIAANGRVMGVGPDLKLASYRVFGQLNSATTFEIAEAVMTAADDQADVINLSLGGYIWVKNPEQNEKENRAELKMFRRAIKYAIKKGVVVVNSAGNLGADVSDPHQLTRLLYGEDASGKTYRNPDHKDMIVVSSGTYDQQLASYSNFGRNVIDVMAPGGEKNPGVLCVSTSLNGRYGQAFGTSLAAPKVSALAGVIIASQGKKALKPGEVAKIIAKSSKDLFDKGKDEFSGYGLIDAVKALSYSDAKAA</sequence>
<feature type="active site" description="Charge relay system" evidence="5">
    <location>
        <position position="211"/>
    </location>
</feature>
<feature type="domain" description="Peptidase S8/S53" evidence="7">
    <location>
        <begin position="169"/>
        <end position="450"/>
    </location>
</feature>
<dbReference type="AlphaFoldDB" id="A0A2W1LSI0"/>
<evidence type="ECO:0000256" key="4">
    <source>
        <dbReference type="ARBA" id="ARBA00022825"/>
    </source>
</evidence>
<evidence type="ECO:0000259" key="7">
    <source>
        <dbReference type="Pfam" id="PF00082"/>
    </source>
</evidence>
<dbReference type="InterPro" id="IPR015500">
    <property type="entry name" value="Peptidase_S8_subtilisin-rel"/>
</dbReference>
<dbReference type="PROSITE" id="PS00138">
    <property type="entry name" value="SUBTILASE_SER"/>
    <property type="match status" value="1"/>
</dbReference>
<accession>A0A2W1LSI0</accession>
<organism evidence="8 9">
    <name type="scientific">Paenibacillus sambharensis</name>
    <dbReference type="NCBI Taxonomy" id="1803190"/>
    <lineage>
        <taxon>Bacteria</taxon>
        <taxon>Bacillati</taxon>
        <taxon>Bacillota</taxon>
        <taxon>Bacilli</taxon>
        <taxon>Bacillales</taxon>
        <taxon>Paenibacillaceae</taxon>
        <taxon>Paenibacillus</taxon>
    </lineage>
</organism>
<evidence type="ECO:0000256" key="2">
    <source>
        <dbReference type="ARBA" id="ARBA00022670"/>
    </source>
</evidence>
<feature type="active site" description="Charge relay system" evidence="5">
    <location>
        <position position="178"/>
    </location>
</feature>
<dbReference type="InterPro" id="IPR023828">
    <property type="entry name" value="Peptidase_S8_Ser-AS"/>
</dbReference>
<name>A0A2W1LSI0_9BACL</name>
<dbReference type="PRINTS" id="PR00723">
    <property type="entry name" value="SUBTILISIN"/>
</dbReference>
<comment type="caution">
    <text evidence="8">The sequence shown here is derived from an EMBL/GenBank/DDBJ whole genome shotgun (WGS) entry which is preliminary data.</text>
</comment>
<feature type="active site" description="Charge relay system" evidence="5">
    <location>
        <position position="400"/>
    </location>
</feature>
<dbReference type="PANTHER" id="PTHR43806:SF11">
    <property type="entry name" value="CEREVISIN-RELATED"/>
    <property type="match status" value="1"/>
</dbReference>
<dbReference type="Pfam" id="PF00082">
    <property type="entry name" value="Peptidase_S8"/>
    <property type="match status" value="1"/>
</dbReference>
<keyword evidence="4 5" id="KW-0720">Serine protease</keyword>
<dbReference type="PANTHER" id="PTHR43806">
    <property type="entry name" value="PEPTIDASE S8"/>
    <property type="match status" value="1"/>
</dbReference>
<dbReference type="GO" id="GO:0006508">
    <property type="term" value="P:proteolysis"/>
    <property type="evidence" value="ECO:0007669"/>
    <property type="project" value="UniProtKB-KW"/>
</dbReference>
<comment type="similarity">
    <text evidence="1 5 6">Belongs to the peptidase S8 family.</text>
</comment>
<keyword evidence="2 5" id="KW-0645">Protease</keyword>
<dbReference type="PROSITE" id="PS51892">
    <property type="entry name" value="SUBTILASE"/>
    <property type="match status" value="1"/>
</dbReference>
<dbReference type="PRINTS" id="PR01779">
    <property type="entry name" value="LANTIPROCESS"/>
</dbReference>
<evidence type="ECO:0000313" key="9">
    <source>
        <dbReference type="Proteomes" id="UP000249522"/>
    </source>
</evidence>
<dbReference type="EMBL" id="QKRB01000050">
    <property type="protein sequence ID" value="PZD94801.1"/>
    <property type="molecule type" value="Genomic_DNA"/>
</dbReference>
<reference evidence="8 9" key="1">
    <citation type="submission" date="2018-06" db="EMBL/GenBank/DDBJ databases">
        <title>Paenibacillus imtechensis sp. nov.</title>
        <authorList>
            <person name="Pinnaka A.K."/>
            <person name="Singh H."/>
            <person name="Kaur M."/>
        </authorList>
    </citation>
    <scope>NUCLEOTIDE SEQUENCE [LARGE SCALE GENOMIC DNA]</scope>
    <source>
        <strain evidence="8 9">SMB1</strain>
    </source>
</reference>
<dbReference type="InterPro" id="IPR023827">
    <property type="entry name" value="Peptidase_S8_Asp-AS"/>
</dbReference>
<keyword evidence="9" id="KW-1185">Reference proteome</keyword>
<dbReference type="Gene3D" id="3.40.50.200">
    <property type="entry name" value="Peptidase S8/S53 domain"/>
    <property type="match status" value="1"/>
</dbReference>
<dbReference type="PROSITE" id="PS00137">
    <property type="entry name" value="SUBTILASE_HIS"/>
    <property type="match status" value="1"/>
</dbReference>
<evidence type="ECO:0000256" key="6">
    <source>
        <dbReference type="RuleBase" id="RU003355"/>
    </source>
</evidence>
<dbReference type="PROSITE" id="PS00136">
    <property type="entry name" value="SUBTILASE_ASP"/>
    <property type="match status" value="1"/>
</dbReference>
<dbReference type="Proteomes" id="UP000249522">
    <property type="component" value="Unassembled WGS sequence"/>
</dbReference>